<dbReference type="Proteomes" id="UP000183700">
    <property type="component" value="Unassembled WGS sequence"/>
</dbReference>
<dbReference type="AlphaFoldDB" id="A0A1L8STY9"/>
<evidence type="ECO:0000313" key="2">
    <source>
        <dbReference type="Proteomes" id="UP000183700"/>
    </source>
</evidence>
<sequence>MSRSNKLDNPEVASHILRIMRLISEEDTPEKPFIRIKEV</sequence>
<proteinExistence type="predicted"/>
<keyword evidence="2" id="KW-1185">Reference proteome</keyword>
<accession>A0A1L8STY9</accession>
<comment type="caution">
    <text evidence="1">The sequence shown here is derived from an EMBL/GenBank/DDBJ whole genome shotgun (WGS) entry which is preliminary data.</text>
</comment>
<organism evidence="1 2">
    <name type="scientific">Enterococcus devriesei</name>
    <dbReference type="NCBI Taxonomy" id="319970"/>
    <lineage>
        <taxon>Bacteria</taxon>
        <taxon>Bacillati</taxon>
        <taxon>Bacillota</taxon>
        <taxon>Bacilli</taxon>
        <taxon>Lactobacillales</taxon>
        <taxon>Enterococcaceae</taxon>
        <taxon>Enterococcus</taxon>
    </lineage>
</organism>
<evidence type="ECO:0000313" key="1">
    <source>
        <dbReference type="EMBL" id="OJG35304.1"/>
    </source>
</evidence>
<reference evidence="1 2" key="1">
    <citation type="submission" date="2014-12" db="EMBL/GenBank/DDBJ databases">
        <title>Draft genome sequences of 29 type strains of Enterococci.</title>
        <authorList>
            <person name="Zhong Z."/>
            <person name="Sun Z."/>
            <person name="Liu W."/>
            <person name="Zhang W."/>
            <person name="Zhang H."/>
        </authorList>
    </citation>
    <scope>NUCLEOTIDE SEQUENCE [LARGE SCALE GENOMIC DNA]</scope>
    <source>
        <strain evidence="1 2">DSM 22802</strain>
    </source>
</reference>
<name>A0A1L8STY9_9ENTE</name>
<protein>
    <submittedName>
        <fullName evidence="1">Uncharacterized protein</fullName>
    </submittedName>
</protein>
<dbReference type="EMBL" id="JXKM01000007">
    <property type="protein sequence ID" value="OJG35304.1"/>
    <property type="molecule type" value="Genomic_DNA"/>
</dbReference>
<gene>
    <name evidence="1" type="ORF">RV00_GL002858</name>
</gene>